<evidence type="ECO:0000313" key="3">
    <source>
        <dbReference type="EMBL" id="PVI01155.1"/>
    </source>
</evidence>
<feature type="compositionally biased region" description="Polar residues" evidence="1">
    <location>
        <begin position="66"/>
        <end position="75"/>
    </location>
</feature>
<accession>A0A2V1DV74</accession>
<name>A0A2V1DV74_9PLEO</name>
<dbReference type="OrthoDB" id="10681508at2759"/>
<evidence type="ECO:0000256" key="1">
    <source>
        <dbReference type="SAM" id="MobiDB-lite"/>
    </source>
</evidence>
<feature type="region of interest" description="Disordered" evidence="1">
    <location>
        <begin position="24"/>
        <end position="75"/>
    </location>
</feature>
<dbReference type="AlphaFoldDB" id="A0A2V1DV74"/>
<feature type="transmembrane region" description="Helical" evidence="2">
    <location>
        <begin position="81"/>
        <end position="109"/>
    </location>
</feature>
<feature type="compositionally biased region" description="Basic and acidic residues" evidence="1">
    <location>
        <begin position="271"/>
        <end position="288"/>
    </location>
</feature>
<feature type="compositionally biased region" description="Polar residues" evidence="1">
    <location>
        <begin position="199"/>
        <end position="210"/>
    </location>
</feature>
<keyword evidence="2" id="KW-1133">Transmembrane helix</keyword>
<feature type="compositionally biased region" description="Polar residues" evidence="1">
    <location>
        <begin position="152"/>
        <end position="169"/>
    </location>
</feature>
<feature type="compositionally biased region" description="Low complexity" evidence="1">
    <location>
        <begin position="24"/>
        <end position="34"/>
    </location>
</feature>
<sequence>MSIVLVTLTDTVIDNTPTTLITRVSSVSPPTTTSEHNVPTSNPSAQATTTLSPTSTELTLKPTTAFPQPTRQTSSKGGDNTIIVMFFVVFLLLAIAGLGALGFFIWRFWKGYCPGCTERDKRIKFLEKGDPIPAGHPETGHPMREFSVYDQSGNQEANGNSGPSSTETPRPQRGNIPPTSGLAPPPPPPVHVKEPVSRWSESTRSPQQPKRASDPDSLYEPGPAAPQAKDAPGKEMTYDCEKTNPIYDHYKNGYHNPYDISSESSISSYNRVDEPPKNKETNPSDAKAKGGGNQSNPYCYPGLNSPPSERAERPPPKPPAKPQVSETDLVKQEMERRERVREHRRTGGYGGFEDVDLSSPTKESKDNWI</sequence>
<protein>
    <submittedName>
        <fullName evidence="3">Uncharacterized protein</fullName>
    </submittedName>
</protein>
<evidence type="ECO:0000313" key="4">
    <source>
        <dbReference type="Proteomes" id="UP000244855"/>
    </source>
</evidence>
<keyword evidence="4" id="KW-1185">Reference proteome</keyword>
<keyword evidence="2" id="KW-0472">Membrane</keyword>
<reference evidence="3 4" key="1">
    <citation type="journal article" date="2018" name="Sci. Rep.">
        <title>Comparative genomics provides insights into the lifestyle and reveals functional heterogeneity of dark septate endophytic fungi.</title>
        <authorList>
            <person name="Knapp D.G."/>
            <person name="Nemeth J.B."/>
            <person name="Barry K."/>
            <person name="Hainaut M."/>
            <person name="Henrissat B."/>
            <person name="Johnson J."/>
            <person name="Kuo A."/>
            <person name="Lim J.H.P."/>
            <person name="Lipzen A."/>
            <person name="Nolan M."/>
            <person name="Ohm R.A."/>
            <person name="Tamas L."/>
            <person name="Grigoriev I.V."/>
            <person name="Spatafora J.W."/>
            <person name="Nagy L.G."/>
            <person name="Kovacs G.M."/>
        </authorList>
    </citation>
    <scope>NUCLEOTIDE SEQUENCE [LARGE SCALE GENOMIC DNA]</scope>
    <source>
        <strain evidence="3 4">DSE2036</strain>
    </source>
</reference>
<feature type="region of interest" description="Disordered" evidence="1">
    <location>
        <begin position="152"/>
        <end position="369"/>
    </location>
</feature>
<dbReference type="Proteomes" id="UP000244855">
    <property type="component" value="Unassembled WGS sequence"/>
</dbReference>
<feature type="compositionally biased region" description="Low complexity" evidence="1">
    <location>
        <begin position="43"/>
        <end position="65"/>
    </location>
</feature>
<feature type="compositionally biased region" description="Basic and acidic residues" evidence="1">
    <location>
        <begin position="328"/>
        <end position="341"/>
    </location>
</feature>
<feature type="compositionally biased region" description="Basic and acidic residues" evidence="1">
    <location>
        <begin position="231"/>
        <end position="242"/>
    </location>
</feature>
<proteinExistence type="predicted"/>
<dbReference type="EMBL" id="KZ805362">
    <property type="protein sequence ID" value="PVI01155.1"/>
    <property type="molecule type" value="Genomic_DNA"/>
</dbReference>
<keyword evidence="2" id="KW-0812">Transmembrane</keyword>
<organism evidence="3 4">
    <name type="scientific">Periconia macrospinosa</name>
    <dbReference type="NCBI Taxonomy" id="97972"/>
    <lineage>
        <taxon>Eukaryota</taxon>
        <taxon>Fungi</taxon>
        <taxon>Dikarya</taxon>
        <taxon>Ascomycota</taxon>
        <taxon>Pezizomycotina</taxon>
        <taxon>Dothideomycetes</taxon>
        <taxon>Pleosporomycetidae</taxon>
        <taxon>Pleosporales</taxon>
        <taxon>Massarineae</taxon>
        <taxon>Periconiaceae</taxon>
        <taxon>Periconia</taxon>
    </lineage>
</organism>
<evidence type="ECO:0000256" key="2">
    <source>
        <dbReference type="SAM" id="Phobius"/>
    </source>
</evidence>
<gene>
    <name evidence="3" type="ORF">DM02DRAFT_706368</name>
</gene>